<dbReference type="EMBL" id="LAJF01000101">
    <property type="protein sequence ID" value="KKB80663.1"/>
    <property type="molecule type" value="Genomic_DNA"/>
</dbReference>
<dbReference type="PATRIC" id="fig|1121477.3.peg.109"/>
<sequence>MTDLWRTGLETLWTRTARNRVQSDRAIPSKVDVAIIGGGFTGMTAARELLGAGYSVAVLEAGKIGAGASGMNAGFVVPNFAKADPVAVRAKLGEERGNALLRLVGDGANAVFRAIEEDGISCDARQTGWLNPAYGAAGAEMLQKRAALWRDLGRPVSFIGADEVREQTGMDIYSGALLDAEGGTIHPLDYLRGLALGVQRRGGTVHEDQCVDGVAKDDGRWRLALRSGASLSANKVLLCTNAFTMGAASRMGRSAVPLRVYQIATTPTDPTIVQRIAPDARPVGDTRQNLFTYRLDRDNRLISGGMAIVPFGAFARLGTSVAERLSTELHLPQAVSPEIVWTGTAAMTPDFLPRLYQFGEGWFGGIGCNGRGIAMTAQLGRVLARAAMGEAIDKLPIPLRPLRPLPFHRFTPIVASAALLQARLKDRFAK</sequence>
<dbReference type="PANTHER" id="PTHR13847">
    <property type="entry name" value="SARCOSINE DEHYDROGENASE-RELATED"/>
    <property type="match status" value="1"/>
</dbReference>
<keyword evidence="1" id="KW-0560">Oxidoreductase</keyword>
<evidence type="ECO:0000256" key="1">
    <source>
        <dbReference type="ARBA" id="ARBA00023002"/>
    </source>
</evidence>
<dbReference type="InterPro" id="IPR036188">
    <property type="entry name" value="FAD/NAD-bd_sf"/>
</dbReference>
<evidence type="ECO:0000313" key="3">
    <source>
        <dbReference type="EMBL" id="KKB80663.1"/>
    </source>
</evidence>
<gene>
    <name evidence="3" type="ORF">VW29_16810</name>
</gene>
<protein>
    <submittedName>
        <fullName evidence="3">Oxidoreductase</fullName>
    </submittedName>
</protein>
<dbReference type="InterPro" id="IPR006076">
    <property type="entry name" value="FAD-dep_OxRdtase"/>
</dbReference>
<dbReference type="Proteomes" id="UP000033608">
    <property type="component" value="Unassembled WGS sequence"/>
</dbReference>
<dbReference type="GO" id="GO:0005737">
    <property type="term" value="C:cytoplasm"/>
    <property type="evidence" value="ECO:0007669"/>
    <property type="project" value="TreeGrafter"/>
</dbReference>
<dbReference type="GO" id="GO:0016491">
    <property type="term" value="F:oxidoreductase activity"/>
    <property type="evidence" value="ECO:0007669"/>
    <property type="project" value="UniProtKB-KW"/>
</dbReference>
<evidence type="ECO:0000313" key="4">
    <source>
        <dbReference type="Proteomes" id="UP000033608"/>
    </source>
</evidence>
<dbReference type="Gene3D" id="3.30.9.10">
    <property type="entry name" value="D-Amino Acid Oxidase, subunit A, domain 2"/>
    <property type="match status" value="1"/>
</dbReference>
<dbReference type="STRING" id="1121477.SAMN02745223_00528"/>
<dbReference type="SUPFAM" id="SSF51905">
    <property type="entry name" value="FAD/NAD(P)-binding domain"/>
    <property type="match status" value="1"/>
</dbReference>
<reference evidence="3 4" key="1">
    <citation type="submission" date="2015-03" db="EMBL/GenBank/DDBJ databases">
        <authorList>
            <person name="Hassan Y.I."/>
            <person name="Lepp D."/>
            <person name="Zhou T."/>
        </authorList>
    </citation>
    <scope>NUCLEOTIDE SEQUENCE [LARGE SCALE GENOMIC DNA]</scope>
    <source>
        <strain evidence="3 4">DSM 17137</strain>
    </source>
</reference>
<organism evidence="3 4">
    <name type="scientific">Devosia limi DSM 17137</name>
    <dbReference type="NCBI Taxonomy" id="1121477"/>
    <lineage>
        <taxon>Bacteria</taxon>
        <taxon>Pseudomonadati</taxon>
        <taxon>Pseudomonadota</taxon>
        <taxon>Alphaproteobacteria</taxon>
        <taxon>Hyphomicrobiales</taxon>
        <taxon>Devosiaceae</taxon>
        <taxon>Devosia</taxon>
    </lineage>
</organism>
<dbReference type="PANTHER" id="PTHR13847:SF281">
    <property type="entry name" value="FAD DEPENDENT OXIDOREDUCTASE DOMAIN-CONTAINING PROTEIN"/>
    <property type="match status" value="1"/>
</dbReference>
<dbReference type="Pfam" id="PF01266">
    <property type="entry name" value="DAO"/>
    <property type="match status" value="1"/>
</dbReference>
<name>A0A0F5LE87_9HYPH</name>
<dbReference type="Gene3D" id="3.50.50.60">
    <property type="entry name" value="FAD/NAD(P)-binding domain"/>
    <property type="match status" value="1"/>
</dbReference>
<comment type="caution">
    <text evidence="3">The sequence shown here is derived from an EMBL/GenBank/DDBJ whole genome shotgun (WGS) entry which is preliminary data.</text>
</comment>
<accession>A0A0F5LE87</accession>
<keyword evidence="4" id="KW-1185">Reference proteome</keyword>
<dbReference type="OrthoDB" id="9806601at2"/>
<dbReference type="AlphaFoldDB" id="A0A0F5LE87"/>
<proteinExistence type="predicted"/>
<feature type="domain" description="FAD dependent oxidoreductase" evidence="2">
    <location>
        <begin position="32"/>
        <end position="385"/>
    </location>
</feature>
<evidence type="ECO:0000259" key="2">
    <source>
        <dbReference type="Pfam" id="PF01266"/>
    </source>
</evidence>